<reference evidence="1" key="1">
    <citation type="submission" date="2022-03" db="EMBL/GenBank/DDBJ databases">
        <title>Draft genome sequence of Aduncisulcus paluster, a free-living microaerophilic Fornicata.</title>
        <authorList>
            <person name="Yuyama I."/>
            <person name="Kume K."/>
            <person name="Tamura T."/>
            <person name="Inagaki Y."/>
            <person name="Hashimoto T."/>
        </authorList>
    </citation>
    <scope>NUCLEOTIDE SEQUENCE</scope>
    <source>
        <strain evidence="1">NY0171</strain>
    </source>
</reference>
<evidence type="ECO:0000313" key="2">
    <source>
        <dbReference type="Proteomes" id="UP001057375"/>
    </source>
</evidence>
<accession>A0ABQ5KH89</accession>
<evidence type="ECO:0000313" key="1">
    <source>
        <dbReference type="EMBL" id="GKT31879.1"/>
    </source>
</evidence>
<sequence>MSDEVVNASLTAFKSMFSTDQPSLSSFIPHKTRSRGDMAHRSLNTFLSDTRVFTTSLLDSFEPVFVSKRTDECEYACSISGIVCDAGDVHSKGISEVRDVILKDMQDPSHVHEEHPVEKHIETMEGPVNPNPFETNG</sequence>
<dbReference type="Proteomes" id="UP001057375">
    <property type="component" value="Unassembled WGS sequence"/>
</dbReference>
<keyword evidence="2" id="KW-1185">Reference proteome</keyword>
<gene>
    <name evidence="1" type="ORF">ADUPG1_006205</name>
</gene>
<name>A0ABQ5KH89_9EUKA</name>
<comment type="caution">
    <text evidence="1">The sequence shown here is derived from an EMBL/GenBank/DDBJ whole genome shotgun (WGS) entry which is preliminary data.</text>
</comment>
<proteinExistence type="predicted"/>
<organism evidence="1 2">
    <name type="scientific">Aduncisulcus paluster</name>
    <dbReference type="NCBI Taxonomy" id="2918883"/>
    <lineage>
        <taxon>Eukaryota</taxon>
        <taxon>Metamonada</taxon>
        <taxon>Carpediemonas-like organisms</taxon>
        <taxon>Aduncisulcus</taxon>
    </lineage>
</organism>
<dbReference type="EMBL" id="BQXS01009764">
    <property type="protein sequence ID" value="GKT31879.1"/>
    <property type="molecule type" value="Genomic_DNA"/>
</dbReference>
<protein>
    <submittedName>
        <fullName evidence="1">Uncharacterized protein</fullName>
    </submittedName>
</protein>